<dbReference type="GO" id="GO:0005524">
    <property type="term" value="F:ATP binding"/>
    <property type="evidence" value="ECO:0007669"/>
    <property type="project" value="UniProtKB-KW"/>
</dbReference>
<dbReference type="GO" id="GO:0005739">
    <property type="term" value="C:mitochondrion"/>
    <property type="evidence" value="ECO:0007669"/>
    <property type="project" value="TreeGrafter"/>
</dbReference>
<evidence type="ECO:0000259" key="15">
    <source>
        <dbReference type="Pfam" id="PF00349"/>
    </source>
</evidence>
<evidence type="ECO:0000256" key="7">
    <source>
        <dbReference type="ARBA" id="ARBA00022777"/>
    </source>
</evidence>
<protein>
    <recommendedName>
        <fullName evidence="4">hexokinase</fullName>
        <ecNumber evidence="4">2.7.1.1</ecNumber>
    </recommendedName>
</protein>
<dbReference type="GO" id="GO:0004340">
    <property type="term" value="F:glucokinase activity"/>
    <property type="evidence" value="ECO:0007669"/>
    <property type="project" value="TreeGrafter"/>
</dbReference>
<keyword evidence="8" id="KW-0067">ATP-binding</keyword>
<evidence type="ECO:0000313" key="17">
    <source>
        <dbReference type="Proteomes" id="UP000050741"/>
    </source>
</evidence>
<keyword evidence="17" id="KW-1185">Reference proteome</keyword>
<dbReference type="GO" id="GO:0005536">
    <property type="term" value="F:D-glucose binding"/>
    <property type="evidence" value="ECO:0007669"/>
    <property type="project" value="InterPro"/>
</dbReference>
<keyword evidence="6" id="KW-0547">Nucleotide-binding</keyword>
<keyword evidence="5" id="KW-0808">Transferase</keyword>
<evidence type="ECO:0000256" key="6">
    <source>
        <dbReference type="ARBA" id="ARBA00022741"/>
    </source>
</evidence>
<evidence type="ECO:0000256" key="2">
    <source>
        <dbReference type="ARBA" id="ARBA00005028"/>
    </source>
</evidence>
<evidence type="ECO:0000256" key="11">
    <source>
        <dbReference type="ARBA" id="ARBA00047905"/>
    </source>
</evidence>
<dbReference type="FunFam" id="3.30.420.40:FF:000095">
    <property type="entry name" value="Phosphotransferase"/>
    <property type="match status" value="1"/>
</dbReference>
<comment type="catalytic activity">
    <reaction evidence="11">
        <text>D-fructose + ATP = D-fructose 6-phosphate + ADP + H(+)</text>
        <dbReference type="Rhea" id="RHEA:16125"/>
        <dbReference type="ChEBI" id="CHEBI:15378"/>
        <dbReference type="ChEBI" id="CHEBI:30616"/>
        <dbReference type="ChEBI" id="CHEBI:37721"/>
        <dbReference type="ChEBI" id="CHEBI:61527"/>
        <dbReference type="ChEBI" id="CHEBI:456216"/>
        <dbReference type="EC" id="2.7.1.1"/>
    </reaction>
    <physiologicalReaction direction="left-to-right" evidence="11">
        <dbReference type="Rhea" id="RHEA:16126"/>
    </physiologicalReaction>
</comment>
<comment type="catalytic activity">
    <reaction evidence="10">
        <text>a D-hexose + ATP = a D-hexose 6-phosphate + ADP + H(+)</text>
        <dbReference type="Rhea" id="RHEA:22740"/>
        <dbReference type="ChEBI" id="CHEBI:4194"/>
        <dbReference type="ChEBI" id="CHEBI:15378"/>
        <dbReference type="ChEBI" id="CHEBI:30616"/>
        <dbReference type="ChEBI" id="CHEBI:229467"/>
        <dbReference type="ChEBI" id="CHEBI:456216"/>
        <dbReference type="EC" id="2.7.1.1"/>
    </reaction>
    <physiologicalReaction direction="left-to-right" evidence="10">
        <dbReference type="Rhea" id="RHEA:22741"/>
    </physiologicalReaction>
</comment>
<dbReference type="Pfam" id="PF00349">
    <property type="entry name" value="Hexokinase_1"/>
    <property type="match status" value="1"/>
</dbReference>
<dbReference type="PROSITE" id="PS00378">
    <property type="entry name" value="HEXOKINASE_1"/>
    <property type="match status" value="1"/>
</dbReference>
<dbReference type="GO" id="GO:0001678">
    <property type="term" value="P:intracellular glucose homeostasis"/>
    <property type="evidence" value="ECO:0007669"/>
    <property type="project" value="InterPro"/>
</dbReference>
<dbReference type="GO" id="GO:0005829">
    <property type="term" value="C:cytosol"/>
    <property type="evidence" value="ECO:0007669"/>
    <property type="project" value="TreeGrafter"/>
</dbReference>
<organism evidence="17 18">
    <name type="scientific">Globodera pallida</name>
    <name type="common">Potato cyst nematode worm</name>
    <name type="synonym">Heterodera pallida</name>
    <dbReference type="NCBI Taxonomy" id="36090"/>
    <lineage>
        <taxon>Eukaryota</taxon>
        <taxon>Metazoa</taxon>
        <taxon>Ecdysozoa</taxon>
        <taxon>Nematoda</taxon>
        <taxon>Chromadorea</taxon>
        <taxon>Rhabditida</taxon>
        <taxon>Tylenchina</taxon>
        <taxon>Tylenchomorpha</taxon>
        <taxon>Tylenchoidea</taxon>
        <taxon>Heteroderidae</taxon>
        <taxon>Heteroderinae</taxon>
        <taxon>Globodera</taxon>
    </lineage>
</organism>
<dbReference type="InterPro" id="IPR019807">
    <property type="entry name" value="Hexokinase_BS"/>
</dbReference>
<dbReference type="InterPro" id="IPR022672">
    <property type="entry name" value="Hexokinase_N"/>
</dbReference>
<dbReference type="CDD" id="cd24019">
    <property type="entry name" value="ASKHA_NBD_HK_meta"/>
    <property type="match status" value="1"/>
</dbReference>
<reference evidence="17" key="1">
    <citation type="submission" date="2014-05" db="EMBL/GenBank/DDBJ databases">
        <title>The genome and life-stage specific transcriptomes of Globodera pallida elucidate key aspects of plant parasitism by a cyst nematode.</title>
        <authorList>
            <person name="Cotton J.A."/>
            <person name="Lilley C.J."/>
            <person name="Jones L.M."/>
            <person name="Kikuchi T."/>
            <person name="Reid A.J."/>
            <person name="Thorpe P."/>
            <person name="Tsai I.J."/>
            <person name="Beasley H."/>
            <person name="Blok V."/>
            <person name="Cock P.J.A."/>
            <person name="Van den Akker S.E."/>
            <person name="Holroyd N."/>
            <person name="Hunt M."/>
            <person name="Mantelin S."/>
            <person name="Naghra H."/>
            <person name="Pain A."/>
            <person name="Palomares-Rius J.E."/>
            <person name="Zarowiecki M."/>
            <person name="Berriman M."/>
            <person name="Jones J.T."/>
            <person name="Urwin P.E."/>
        </authorList>
    </citation>
    <scope>NUCLEOTIDE SEQUENCE [LARGE SCALE GENOMIC DNA]</scope>
    <source>
        <strain evidence="17">Lindley</strain>
    </source>
</reference>
<evidence type="ECO:0000313" key="18">
    <source>
        <dbReference type="WBParaSite" id="GPLIN_000332300"/>
    </source>
</evidence>
<dbReference type="Gene3D" id="3.40.367.20">
    <property type="match status" value="1"/>
</dbReference>
<evidence type="ECO:0000256" key="1">
    <source>
        <dbReference type="ARBA" id="ARBA00004888"/>
    </source>
</evidence>
<comment type="similarity">
    <text evidence="3">Belongs to the hexokinase family.</text>
</comment>
<evidence type="ECO:0000256" key="4">
    <source>
        <dbReference type="ARBA" id="ARBA00012324"/>
    </source>
</evidence>
<proteinExistence type="inferred from homology"/>
<evidence type="ECO:0000256" key="10">
    <source>
        <dbReference type="ARBA" id="ARBA00044613"/>
    </source>
</evidence>
<comment type="catalytic activity">
    <reaction evidence="12">
        <text>D-glucose + ATP = D-glucose 6-phosphate + ADP + H(+)</text>
        <dbReference type="Rhea" id="RHEA:17825"/>
        <dbReference type="ChEBI" id="CHEBI:4167"/>
        <dbReference type="ChEBI" id="CHEBI:15378"/>
        <dbReference type="ChEBI" id="CHEBI:30616"/>
        <dbReference type="ChEBI" id="CHEBI:61548"/>
        <dbReference type="ChEBI" id="CHEBI:456216"/>
        <dbReference type="EC" id="2.7.1.1"/>
    </reaction>
    <physiologicalReaction direction="left-to-right" evidence="12">
        <dbReference type="Rhea" id="RHEA:17826"/>
    </physiologicalReaction>
</comment>
<comment type="pathway">
    <text evidence="2">Carbohydrate metabolism; hexose metabolism.</text>
</comment>
<evidence type="ECO:0000259" key="16">
    <source>
        <dbReference type="Pfam" id="PF03727"/>
    </source>
</evidence>
<dbReference type="WBParaSite" id="GPLIN_000332300">
    <property type="protein sequence ID" value="GPLIN_000332300"/>
    <property type="gene ID" value="GPLIN_000332300"/>
</dbReference>
<dbReference type="Gene3D" id="1.25.50.20">
    <property type="match status" value="1"/>
</dbReference>
<dbReference type="Pfam" id="PF03727">
    <property type="entry name" value="Hexokinase_2"/>
    <property type="match status" value="1"/>
</dbReference>
<keyword evidence="9" id="KW-0324">Glycolysis</keyword>
<comment type="catalytic activity">
    <reaction evidence="13">
        <text>D-mannose + ATP = D-mannose 6-phosphate + ADP + H(+)</text>
        <dbReference type="Rhea" id="RHEA:11028"/>
        <dbReference type="ChEBI" id="CHEBI:4208"/>
        <dbReference type="ChEBI" id="CHEBI:15378"/>
        <dbReference type="ChEBI" id="CHEBI:30616"/>
        <dbReference type="ChEBI" id="CHEBI:58735"/>
        <dbReference type="ChEBI" id="CHEBI:456216"/>
        <dbReference type="EC" id="2.7.1.1"/>
    </reaction>
    <physiologicalReaction direction="left-to-right" evidence="13">
        <dbReference type="Rhea" id="RHEA:11029"/>
    </physiologicalReaction>
</comment>
<evidence type="ECO:0000256" key="12">
    <source>
        <dbReference type="ARBA" id="ARBA00048160"/>
    </source>
</evidence>
<dbReference type="InterPro" id="IPR001312">
    <property type="entry name" value="Hexokinase"/>
</dbReference>
<dbReference type="PRINTS" id="PR00475">
    <property type="entry name" value="HEXOKINASE"/>
</dbReference>
<keyword evidence="7" id="KW-0418">Kinase</keyword>
<dbReference type="PANTHER" id="PTHR19443">
    <property type="entry name" value="HEXOKINASE"/>
    <property type="match status" value="1"/>
</dbReference>
<reference evidence="18" key="2">
    <citation type="submission" date="2016-06" db="UniProtKB">
        <authorList>
            <consortium name="WormBaseParasite"/>
        </authorList>
    </citation>
    <scope>IDENTIFICATION</scope>
</reference>
<dbReference type="AlphaFoldDB" id="A0A183BRT7"/>
<dbReference type="InterPro" id="IPR022673">
    <property type="entry name" value="Hexokinase_C"/>
</dbReference>
<dbReference type="GO" id="GO:0008865">
    <property type="term" value="F:fructokinase activity"/>
    <property type="evidence" value="ECO:0007669"/>
    <property type="project" value="TreeGrafter"/>
</dbReference>
<dbReference type="GO" id="GO:0006096">
    <property type="term" value="P:glycolytic process"/>
    <property type="evidence" value="ECO:0007669"/>
    <property type="project" value="UniProtKB-UniPathway"/>
</dbReference>
<dbReference type="GO" id="GO:0006006">
    <property type="term" value="P:glucose metabolic process"/>
    <property type="evidence" value="ECO:0007669"/>
    <property type="project" value="TreeGrafter"/>
</dbReference>
<name>A0A183BRT7_GLOPA</name>
<evidence type="ECO:0000256" key="9">
    <source>
        <dbReference type="ARBA" id="ARBA00023152"/>
    </source>
</evidence>
<accession>A0A183BRT7</accession>
<dbReference type="FunFam" id="3.40.367.20:FF:000005">
    <property type="entry name" value="Phosphotransferase"/>
    <property type="match status" value="1"/>
</dbReference>
<dbReference type="InterPro" id="IPR043129">
    <property type="entry name" value="ATPase_NBD"/>
</dbReference>
<dbReference type="Gene3D" id="3.30.420.40">
    <property type="match status" value="1"/>
</dbReference>
<evidence type="ECO:0000256" key="14">
    <source>
        <dbReference type="ARBA" id="ARBA00059457"/>
    </source>
</evidence>
<dbReference type="EC" id="2.7.1.1" evidence="4"/>
<feature type="domain" description="Hexokinase C-terminal" evidence="16">
    <location>
        <begin position="217"/>
        <end position="453"/>
    </location>
</feature>
<evidence type="ECO:0000256" key="8">
    <source>
        <dbReference type="ARBA" id="ARBA00022840"/>
    </source>
</evidence>
<evidence type="ECO:0000256" key="13">
    <source>
        <dbReference type="ARBA" id="ARBA00050361"/>
    </source>
</evidence>
<dbReference type="PANTHER" id="PTHR19443:SF16">
    <property type="entry name" value="HEXOKINASE TYPE 1-RELATED"/>
    <property type="match status" value="1"/>
</dbReference>
<dbReference type="UniPathway" id="UPA00242"/>
<evidence type="ECO:0000256" key="3">
    <source>
        <dbReference type="ARBA" id="ARBA00009225"/>
    </source>
</evidence>
<dbReference type="PROSITE" id="PS51748">
    <property type="entry name" value="HEXOKINASE_2"/>
    <property type="match status" value="1"/>
</dbReference>
<dbReference type="UniPathway" id="UPA00109">
    <property type="reaction ID" value="UER00180"/>
</dbReference>
<sequence>MARILYGRSTHSNEVKEICKCLELSDIQLRDVMVRFEQAFQRGLNPATASNAAVKMLPTYIRAVAVGEERGEFLALDLGGTNFRVLLITLEGHGRSTMRSKIYRVPDHIQKGTGPALFDHIAACLAKFMQEHALIGRPKLPLGFTFSFPCEQHGLTSAMLSSWTKGFNASGVVGEDVVQLLRAACIRRGVDIDVVAVLNDTTGTMLACSFFEKYCYIGVIVGTGCNAAYMEKLENVPKLHGVSPIEDGLPPEMCLNTEWGGFGDDGALDEYLTMYDRKLDKHSINPGRQRFEKTISGMYLGELVRLVLEDLTRRGLLLSGDMERISDPGCFPTKLVSDIVGQTVNEDNEPFGRIEEKLQEIGISNSSPSDCANIAYVCSLVSARAAHFCACGIAALLNRMQRPNVTIGVDGSVYRFHPTFKHLLDAKINSLVDQQYKFILVLSEDGSGRGAAVNSNFASFFRVQYAHNMMNLLLEAVKKQELNVLDRFQLADDLYALVRSTRVPASHFLEFLNVCREEDDFFVWAAISSALGDIGYVLGHLEDGNALEDRYNRFVCSVIEPVAAKLGWEPREGEGMHASRLRAMLLGRLSRSKHRPTVETALSKFNAHVTEGVQLVPDLSRTIFVAAARSNDVQNVSALKHLMETANYSVVELNCIAALGQCTDTELLEKNFHYGVFDGKIRDQDLDLLFASAASAPKASSQQFVWNFFKQNVDLLLQKYGGVNTMLFQDCLKSVASGFCSSAMADEFEEFLEKKLDEHSLKTLDRPIRQVVESIKLNERLLKHTVGDLDCYLQKMGF</sequence>
<dbReference type="Proteomes" id="UP000050741">
    <property type="component" value="Unassembled WGS sequence"/>
</dbReference>
<evidence type="ECO:0000256" key="5">
    <source>
        <dbReference type="ARBA" id="ARBA00022679"/>
    </source>
</evidence>
<dbReference type="SUPFAM" id="SSF53067">
    <property type="entry name" value="Actin-like ATPase domain"/>
    <property type="match status" value="2"/>
</dbReference>
<comment type="function">
    <text evidence="14">Catalyzes the phosphorylation of various hexoses to hexose 6-phosphate.</text>
</comment>
<comment type="pathway">
    <text evidence="1">Carbohydrate degradation; glycolysis; D-glyceraldehyde 3-phosphate and glycerone phosphate from D-glucose: step 1/4.</text>
</comment>
<feature type="domain" description="Hexokinase N-terminal" evidence="15">
    <location>
        <begin position="14"/>
        <end position="209"/>
    </location>
</feature>